<evidence type="ECO:0000256" key="6">
    <source>
        <dbReference type="RuleBase" id="RU003930"/>
    </source>
</evidence>
<keyword evidence="5" id="KW-0699">rRNA-binding</keyword>
<dbReference type="FunFam" id="3.30.1440.10:FF:000001">
    <property type="entry name" value="50S ribosomal protein L5"/>
    <property type="match status" value="1"/>
</dbReference>
<dbReference type="GO" id="GO:0005840">
    <property type="term" value="C:ribosome"/>
    <property type="evidence" value="ECO:0007669"/>
    <property type="project" value="UniProtKB-KW"/>
</dbReference>
<dbReference type="Proteomes" id="UP000034516">
    <property type="component" value="Unassembled WGS sequence"/>
</dbReference>
<dbReference type="Pfam" id="PF00281">
    <property type="entry name" value="Ribosomal_L5"/>
    <property type="match status" value="1"/>
</dbReference>
<dbReference type="GO" id="GO:1990904">
    <property type="term" value="C:ribonucleoprotein complex"/>
    <property type="evidence" value="ECO:0007669"/>
    <property type="project" value="UniProtKB-KW"/>
</dbReference>
<name>A0A0G1BUH6_9BACT</name>
<proteinExistence type="inferred from homology"/>
<dbReference type="PANTHER" id="PTHR11994">
    <property type="entry name" value="60S RIBOSOMAL PROTEIN L11-RELATED"/>
    <property type="match status" value="1"/>
</dbReference>
<dbReference type="EMBL" id="LCCW01000033">
    <property type="protein sequence ID" value="KKS41063.1"/>
    <property type="molecule type" value="Genomic_DNA"/>
</dbReference>
<dbReference type="PROSITE" id="PS00358">
    <property type="entry name" value="RIBOSOMAL_L5"/>
    <property type="match status" value="1"/>
</dbReference>
<evidence type="ECO:0000256" key="5">
    <source>
        <dbReference type="HAMAP-Rule" id="MF_01333"/>
    </source>
</evidence>
<dbReference type="GO" id="GO:0019843">
    <property type="term" value="F:rRNA binding"/>
    <property type="evidence" value="ECO:0007669"/>
    <property type="project" value="UniProtKB-UniRule"/>
</dbReference>
<evidence type="ECO:0000256" key="4">
    <source>
        <dbReference type="ARBA" id="ARBA00035245"/>
    </source>
</evidence>
<dbReference type="InterPro" id="IPR002132">
    <property type="entry name" value="Ribosomal_uL5"/>
</dbReference>
<dbReference type="PIRSF" id="PIRSF002161">
    <property type="entry name" value="Ribosomal_L5"/>
    <property type="match status" value="1"/>
</dbReference>
<dbReference type="InterPro" id="IPR022803">
    <property type="entry name" value="Ribosomal_uL5_dom_sf"/>
</dbReference>
<dbReference type="Gene3D" id="3.30.1440.10">
    <property type="match status" value="1"/>
</dbReference>
<comment type="subunit">
    <text evidence="5">Part of the 50S ribosomal subunit; part of the 5S rRNA/L5/L18/L25 subcomplex. Contacts the 5S rRNA and the P site tRNA. Forms a bridge to the 30S subunit in the 70S ribosome.</text>
</comment>
<keyword evidence="3 5" id="KW-0687">Ribonucleoprotein</keyword>
<gene>
    <name evidence="5" type="primary">rplE</name>
    <name evidence="9" type="ORF">UV02_C0033G0002</name>
</gene>
<dbReference type="InterPro" id="IPR020929">
    <property type="entry name" value="Ribosomal_uL5_CS"/>
</dbReference>
<dbReference type="HAMAP" id="MF_01333_B">
    <property type="entry name" value="Ribosomal_uL5_B"/>
    <property type="match status" value="1"/>
</dbReference>
<evidence type="ECO:0000256" key="3">
    <source>
        <dbReference type="ARBA" id="ARBA00023274"/>
    </source>
</evidence>
<keyword evidence="5" id="KW-0820">tRNA-binding</keyword>
<dbReference type="InterPro" id="IPR020930">
    <property type="entry name" value="Ribosomal_uL5_bac-type"/>
</dbReference>
<dbReference type="GO" id="GO:0003735">
    <property type="term" value="F:structural constituent of ribosome"/>
    <property type="evidence" value="ECO:0007669"/>
    <property type="project" value="InterPro"/>
</dbReference>
<feature type="domain" description="Large ribosomal subunit protein uL5 C-terminal" evidence="8">
    <location>
        <begin position="85"/>
        <end position="177"/>
    </location>
</feature>
<keyword evidence="2 5" id="KW-0689">Ribosomal protein</keyword>
<sequence length="194" mass="21976">MNRLYKKYLDEVVPKLEADFDYDNRLAVPKITKVTLNVGIPSAKSEAKFQETVGRTLARISGQKPVFTKAKKSISSFKTRENQIIGAKVTLHQERMYEFIDKLASLTLPSVRDFRGLNKKSIDQKGNLSIGFREHLPFPEINPDEVENIHGLEVCLTTTAKNKAEGLALFKYLGFPFALKDNDSEKKKTSKNKL</sequence>
<reference evidence="9 10" key="1">
    <citation type="journal article" date="2015" name="Nature">
        <title>rRNA introns, odd ribosomes, and small enigmatic genomes across a large radiation of phyla.</title>
        <authorList>
            <person name="Brown C.T."/>
            <person name="Hug L.A."/>
            <person name="Thomas B.C."/>
            <person name="Sharon I."/>
            <person name="Castelle C.J."/>
            <person name="Singh A."/>
            <person name="Wilkins M.J."/>
            <person name="Williams K.H."/>
            <person name="Banfield J.F."/>
        </authorList>
    </citation>
    <scope>NUCLEOTIDE SEQUENCE [LARGE SCALE GENOMIC DNA]</scope>
</reference>
<comment type="caution">
    <text evidence="9">The sequence shown here is derived from an EMBL/GenBank/DDBJ whole genome shotgun (WGS) entry which is preliminary data.</text>
</comment>
<accession>A0A0G1BUH6</accession>
<dbReference type="Pfam" id="PF00673">
    <property type="entry name" value="Ribosomal_L5_C"/>
    <property type="match status" value="1"/>
</dbReference>
<comment type="function">
    <text evidence="5">This is 1 of the proteins that bind and probably mediate the attachment of the 5S RNA into the large ribosomal subunit, where it forms part of the central protuberance. In the 70S ribosome it contacts protein S13 of the 30S subunit (bridge B1b), connecting the 2 subunits; this bridge is implicated in subunit movement. Contacts the P site tRNA; the 5S rRNA and some of its associated proteins might help stabilize positioning of ribosome-bound tRNAs.</text>
</comment>
<evidence type="ECO:0000256" key="2">
    <source>
        <dbReference type="ARBA" id="ARBA00022980"/>
    </source>
</evidence>
<evidence type="ECO:0000313" key="9">
    <source>
        <dbReference type="EMBL" id="KKS41063.1"/>
    </source>
</evidence>
<protein>
    <recommendedName>
        <fullName evidence="4 5">Large ribosomal subunit protein uL5</fullName>
    </recommendedName>
</protein>
<organism evidence="9 10">
    <name type="scientific">Candidatus Kuenenbacteria bacterium GW2011_GWA2_42_15</name>
    <dbReference type="NCBI Taxonomy" id="1618677"/>
    <lineage>
        <taxon>Bacteria</taxon>
        <taxon>Candidatus Kueneniibacteriota</taxon>
    </lineage>
</organism>
<dbReference type="SUPFAM" id="SSF55282">
    <property type="entry name" value="RL5-like"/>
    <property type="match status" value="1"/>
</dbReference>
<dbReference type="GO" id="GO:0006412">
    <property type="term" value="P:translation"/>
    <property type="evidence" value="ECO:0007669"/>
    <property type="project" value="UniProtKB-UniRule"/>
</dbReference>
<dbReference type="PATRIC" id="fig|1618677.3.peg.590"/>
<dbReference type="AlphaFoldDB" id="A0A0G1BUH6"/>
<dbReference type="NCBIfam" id="NF000585">
    <property type="entry name" value="PRK00010.1"/>
    <property type="match status" value="1"/>
</dbReference>
<evidence type="ECO:0000313" key="10">
    <source>
        <dbReference type="Proteomes" id="UP000034516"/>
    </source>
</evidence>
<dbReference type="InterPro" id="IPR031309">
    <property type="entry name" value="Ribosomal_uL5_C"/>
</dbReference>
<dbReference type="InterPro" id="IPR031310">
    <property type="entry name" value="Ribosomal_uL5_N"/>
</dbReference>
<comment type="similarity">
    <text evidence="1 5 6">Belongs to the universal ribosomal protein uL5 family.</text>
</comment>
<dbReference type="GO" id="GO:0000049">
    <property type="term" value="F:tRNA binding"/>
    <property type="evidence" value="ECO:0007669"/>
    <property type="project" value="UniProtKB-UniRule"/>
</dbReference>
<evidence type="ECO:0000256" key="1">
    <source>
        <dbReference type="ARBA" id="ARBA00008553"/>
    </source>
</evidence>
<feature type="domain" description="Large ribosomal subunit protein uL5 N-terminal" evidence="7">
    <location>
        <begin position="24"/>
        <end position="80"/>
    </location>
</feature>
<evidence type="ECO:0000259" key="7">
    <source>
        <dbReference type="Pfam" id="PF00281"/>
    </source>
</evidence>
<keyword evidence="5" id="KW-0694">RNA-binding</keyword>
<evidence type="ECO:0000259" key="8">
    <source>
        <dbReference type="Pfam" id="PF00673"/>
    </source>
</evidence>